<evidence type="ECO:0000256" key="1">
    <source>
        <dbReference type="ARBA" id="ARBA00000382"/>
    </source>
</evidence>
<dbReference type="InterPro" id="IPR044965">
    <property type="entry name" value="Glyco_hydro_17_plant"/>
</dbReference>
<dbReference type="InterPro" id="IPR000490">
    <property type="entry name" value="Glyco_hydro_17"/>
</dbReference>
<keyword evidence="5 10" id="KW-0378">Hydrolase</keyword>
<dbReference type="SMART" id="SM00768">
    <property type="entry name" value="X8"/>
    <property type="match status" value="1"/>
</dbReference>
<dbReference type="Pfam" id="PF07983">
    <property type="entry name" value="X8"/>
    <property type="match status" value="1"/>
</dbReference>
<dbReference type="PROSITE" id="PS00587">
    <property type="entry name" value="GLYCOSYL_HYDROL_F17"/>
    <property type="match status" value="1"/>
</dbReference>
<comment type="catalytic activity">
    <reaction evidence="1">
        <text>Hydrolysis of (1-&gt;3)-beta-D-glucosidic linkages in (1-&gt;3)-beta-D-glucans.</text>
        <dbReference type="EC" id="3.2.1.39"/>
    </reaction>
</comment>
<dbReference type="GO" id="GO:0005975">
    <property type="term" value="P:carbohydrate metabolic process"/>
    <property type="evidence" value="ECO:0007669"/>
    <property type="project" value="InterPro"/>
</dbReference>
<dbReference type="AlphaFoldDB" id="A0A7J6V7G1"/>
<feature type="chain" id="PRO_5029758762" description="glucan endo-1,3-beta-D-glucosidase" evidence="12">
    <location>
        <begin position="25"/>
        <end position="468"/>
    </location>
</feature>
<evidence type="ECO:0000313" key="14">
    <source>
        <dbReference type="EMBL" id="KAF5180140.1"/>
    </source>
</evidence>
<evidence type="ECO:0000256" key="3">
    <source>
        <dbReference type="ARBA" id="ARBA00012780"/>
    </source>
</evidence>
<comment type="similarity">
    <text evidence="2 9">Belongs to the glycosyl hydrolase 17 family.</text>
</comment>
<evidence type="ECO:0000256" key="11">
    <source>
        <dbReference type="SAM" id="MobiDB-lite"/>
    </source>
</evidence>
<evidence type="ECO:0000256" key="7">
    <source>
        <dbReference type="ARBA" id="ARBA00023157"/>
    </source>
</evidence>
<dbReference type="EC" id="3.2.1.39" evidence="3"/>
<name>A0A7J6V7G1_THATH</name>
<keyword evidence="8 10" id="KW-0326">Glycosidase</keyword>
<organism evidence="14 15">
    <name type="scientific">Thalictrum thalictroides</name>
    <name type="common">Rue-anemone</name>
    <name type="synonym">Anemone thalictroides</name>
    <dbReference type="NCBI Taxonomy" id="46969"/>
    <lineage>
        <taxon>Eukaryota</taxon>
        <taxon>Viridiplantae</taxon>
        <taxon>Streptophyta</taxon>
        <taxon>Embryophyta</taxon>
        <taxon>Tracheophyta</taxon>
        <taxon>Spermatophyta</taxon>
        <taxon>Magnoliopsida</taxon>
        <taxon>Ranunculales</taxon>
        <taxon>Ranunculaceae</taxon>
        <taxon>Thalictroideae</taxon>
        <taxon>Thalictrum</taxon>
    </lineage>
</organism>
<feature type="domain" description="X8" evidence="13">
    <location>
        <begin position="384"/>
        <end position="468"/>
    </location>
</feature>
<reference evidence="14 15" key="1">
    <citation type="submission" date="2020-06" db="EMBL/GenBank/DDBJ databases">
        <title>Transcriptomic and genomic resources for Thalictrum thalictroides and T. hernandezii: Facilitating candidate gene discovery in an emerging model plant lineage.</title>
        <authorList>
            <person name="Arias T."/>
            <person name="Riano-Pachon D.M."/>
            <person name="Di Stilio V.S."/>
        </authorList>
    </citation>
    <scope>NUCLEOTIDE SEQUENCE [LARGE SCALE GENOMIC DNA]</scope>
    <source>
        <strain evidence="15">cv. WT478/WT964</strain>
        <tissue evidence="14">Leaves</tissue>
    </source>
</reference>
<dbReference type="InterPro" id="IPR017853">
    <property type="entry name" value="GH"/>
</dbReference>
<evidence type="ECO:0000256" key="5">
    <source>
        <dbReference type="ARBA" id="ARBA00022801"/>
    </source>
</evidence>
<keyword evidence="15" id="KW-1185">Reference proteome</keyword>
<evidence type="ECO:0000313" key="15">
    <source>
        <dbReference type="Proteomes" id="UP000554482"/>
    </source>
</evidence>
<evidence type="ECO:0000259" key="13">
    <source>
        <dbReference type="SMART" id="SM00768"/>
    </source>
</evidence>
<dbReference type="FunFam" id="3.20.20.80:FF:000002">
    <property type="entry name" value="Glucan endo-1,3-beta-glucosidase 3"/>
    <property type="match status" value="1"/>
</dbReference>
<sequence>MAKSLTNLIPILFFLFHFFHISTAQTIGVNYGTLGNNLASPAQVAAFLKDKTIVDRVKLFDANPDILRAFVNSGIAVTVAVANNEIAQLTQLAGARSWVDTHIAPFHPQTRINRILVGNEVLHSLDNTLISNLVPAMKTLHAALLQAGIRDIQVSTAHSLGFLLRSQPPSTGQFRPGWDTGVLAPMLQFHRETKSAFVVNPYPYFGYSQRLENYALFKPNRGRFDRYTKITYMNMFDAQLDAVYSAMKRLGYGDVQIAVGETGWPSVGEPGQLGVSLDAAATFNGMLVKHVNSGKGTPLMPGRRFETYIFGLFNENTKPGPTAERNFGLFWPDFTPVYNAGVLRGQTFGGAPATVPLPPKRGGRAGRGGQAQKPKVAPTNSGKNWCVPRQGVTDVDLQKNIDYVCSLGVDCKPIQAGGACFNPNTIRSHAAYAMNAYYKSNGPQAFNCDFANTGAVVTQDPSYGTCKF</sequence>
<keyword evidence="7" id="KW-1015">Disulfide bond</keyword>
<dbReference type="OrthoDB" id="1938138at2759"/>
<evidence type="ECO:0000256" key="4">
    <source>
        <dbReference type="ARBA" id="ARBA00022729"/>
    </source>
</evidence>
<feature type="region of interest" description="Disordered" evidence="11">
    <location>
        <begin position="351"/>
        <end position="382"/>
    </location>
</feature>
<proteinExistence type="inferred from homology"/>
<dbReference type="Gene3D" id="1.20.58.1040">
    <property type="match status" value="1"/>
</dbReference>
<dbReference type="Pfam" id="PF00332">
    <property type="entry name" value="Glyco_hydro_17"/>
    <property type="match status" value="1"/>
</dbReference>
<dbReference type="GO" id="GO:0006952">
    <property type="term" value="P:defense response"/>
    <property type="evidence" value="ECO:0007669"/>
    <property type="project" value="UniProtKB-KW"/>
</dbReference>
<evidence type="ECO:0000256" key="2">
    <source>
        <dbReference type="ARBA" id="ARBA00008773"/>
    </source>
</evidence>
<evidence type="ECO:0000256" key="10">
    <source>
        <dbReference type="RuleBase" id="RU004336"/>
    </source>
</evidence>
<feature type="signal peptide" evidence="12">
    <location>
        <begin position="1"/>
        <end position="24"/>
    </location>
</feature>
<protein>
    <recommendedName>
        <fullName evidence="3">glucan endo-1,3-beta-D-glucosidase</fullName>
        <ecNumber evidence="3">3.2.1.39</ecNumber>
    </recommendedName>
</protein>
<dbReference type="PANTHER" id="PTHR32227">
    <property type="entry name" value="GLUCAN ENDO-1,3-BETA-GLUCOSIDASE BG1-RELATED-RELATED"/>
    <property type="match status" value="1"/>
</dbReference>
<dbReference type="SUPFAM" id="SSF51445">
    <property type="entry name" value="(Trans)glycosidases"/>
    <property type="match status" value="1"/>
</dbReference>
<dbReference type="GO" id="GO:0042973">
    <property type="term" value="F:glucan endo-1,3-beta-D-glucosidase activity"/>
    <property type="evidence" value="ECO:0007669"/>
    <property type="project" value="UniProtKB-EC"/>
</dbReference>
<evidence type="ECO:0000256" key="6">
    <source>
        <dbReference type="ARBA" id="ARBA00022821"/>
    </source>
</evidence>
<dbReference type="EMBL" id="JABWDY010037774">
    <property type="protein sequence ID" value="KAF5180140.1"/>
    <property type="molecule type" value="Genomic_DNA"/>
</dbReference>
<evidence type="ECO:0000256" key="9">
    <source>
        <dbReference type="RuleBase" id="RU004335"/>
    </source>
</evidence>
<dbReference type="Gene3D" id="3.20.20.80">
    <property type="entry name" value="Glycosidases"/>
    <property type="match status" value="1"/>
</dbReference>
<comment type="caution">
    <text evidence="14">The sequence shown here is derived from an EMBL/GenBank/DDBJ whole genome shotgun (WGS) entry which is preliminary data.</text>
</comment>
<accession>A0A7J6V7G1</accession>
<evidence type="ECO:0000256" key="8">
    <source>
        <dbReference type="ARBA" id="ARBA00023295"/>
    </source>
</evidence>
<dbReference type="InterPro" id="IPR012946">
    <property type="entry name" value="X8"/>
</dbReference>
<keyword evidence="6" id="KW-0611">Plant defense</keyword>
<gene>
    <name evidence="14" type="ORF">FRX31_030273</name>
</gene>
<dbReference type="Proteomes" id="UP000554482">
    <property type="component" value="Unassembled WGS sequence"/>
</dbReference>
<keyword evidence="4 12" id="KW-0732">Signal</keyword>
<evidence type="ECO:0000256" key="12">
    <source>
        <dbReference type="SAM" id="SignalP"/>
    </source>
</evidence>
<dbReference type="FunFam" id="1.20.58.1040:FF:000003">
    <property type="entry name" value="glucan endo-1,3-beta-glucosidase 7"/>
    <property type="match status" value="1"/>
</dbReference>